<reference evidence="3 4" key="1">
    <citation type="submission" date="2019-08" db="EMBL/GenBank/DDBJ databases">
        <authorList>
            <person name="Guy L."/>
        </authorList>
    </citation>
    <scope>NUCLEOTIDE SEQUENCE [LARGE SCALE GENOMIC DNA]</scope>
    <source>
        <strain evidence="3 4">SGT-108</strain>
    </source>
</reference>
<feature type="coiled-coil region" evidence="1">
    <location>
        <begin position="27"/>
        <end position="54"/>
    </location>
</feature>
<dbReference type="OrthoDB" id="5417572at2"/>
<evidence type="ECO:0000256" key="2">
    <source>
        <dbReference type="SAM" id="SignalP"/>
    </source>
</evidence>
<name>A0A5E4PIQ1_9COXI</name>
<protein>
    <submittedName>
        <fullName evidence="3">Uncharacterized protein</fullName>
    </submittedName>
</protein>
<feature type="chain" id="PRO_5023060299" evidence="2">
    <location>
        <begin position="25"/>
        <end position="500"/>
    </location>
</feature>
<keyword evidence="4" id="KW-1185">Reference proteome</keyword>
<evidence type="ECO:0000313" key="3">
    <source>
        <dbReference type="EMBL" id="VVC76231.1"/>
    </source>
</evidence>
<dbReference type="AlphaFoldDB" id="A0A5E4PIQ1"/>
<dbReference type="Proteomes" id="UP000324194">
    <property type="component" value="Chromosome 1"/>
</dbReference>
<evidence type="ECO:0000313" key="4">
    <source>
        <dbReference type="Proteomes" id="UP000324194"/>
    </source>
</evidence>
<dbReference type="KEGG" id="asip:AQUSIP_15370"/>
<dbReference type="RefSeq" id="WP_148339464.1">
    <property type="nucleotide sequence ID" value="NZ_LR699119.1"/>
</dbReference>
<organism evidence="3 4">
    <name type="scientific">Aquicella siphonis</name>
    <dbReference type="NCBI Taxonomy" id="254247"/>
    <lineage>
        <taxon>Bacteria</taxon>
        <taxon>Pseudomonadati</taxon>
        <taxon>Pseudomonadota</taxon>
        <taxon>Gammaproteobacteria</taxon>
        <taxon>Legionellales</taxon>
        <taxon>Coxiellaceae</taxon>
        <taxon>Aquicella</taxon>
    </lineage>
</organism>
<accession>A0A5E4PIQ1</accession>
<dbReference type="EMBL" id="LR699119">
    <property type="protein sequence ID" value="VVC76231.1"/>
    <property type="molecule type" value="Genomic_DNA"/>
</dbReference>
<feature type="signal peptide" evidence="2">
    <location>
        <begin position="1"/>
        <end position="24"/>
    </location>
</feature>
<keyword evidence="2" id="KW-0732">Signal</keyword>
<evidence type="ECO:0000256" key="1">
    <source>
        <dbReference type="SAM" id="Coils"/>
    </source>
</evidence>
<gene>
    <name evidence="3" type="ORF">AQUSIP_15370</name>
</gene>
<keyword evidence="1" id="KW-0175">Coiled coil</keyword>
<dbReference type="NCBIfam" id="NF033652">
    <property type="entry name" value="LbtU_sider_porin"/>
    <property type="match status" value="1"/>
</dbReference>
<sequence>MKTYLTPLTAVMVLAGLTAMPVFAATNQSLEASVSKLEKEVAALKTQVANNKTVRVSSKKSGAASTQAELIQQEAAHSEYLPFDPDVPGQAYVSTGPYVGTNIQFAGSNLIVNSPSVNTDVQLLTIRKNILQQLEALRGTNGFIPTHSHLLFSGVIEGQANYTNHGGAPSTTDIDVTNVSLDATILGPSDWILGFVEFSYNNGDPMGDVFVSTSNFRTGNSRLYVNKAFVTLGDLLCSPFYASFGQFYVPFGTYSSVMVSDTLTKLLTRTKARSILVGMQQQSTNAFYGAAYIFRGDTHANSVAKVNNGGINLGYKFDAGFVKGNVGGGVIANIADSVGMQLGTGFQYAEQIDHRVPGYNLRAALSVGDHVDLIGEFVTASTRFNTMDMSYNNHGAKPSAFDLEAAYSFSIFDNKPSSIGVGYGKSNQALAMGIPLTRTSVVFNTSLLRNTLQSLEFRHDRLYAASDQATGAGASASNPVFVTQSGKADNAVTAQFDYYF</sequence>
<proteinExistence type="predicted"/>